<dbReference type="AlphaFoldDB" id="A0A4P9YKE2"/>
<evidence type="ECO:0000256" key="6">
    <source>
        <dbReference type="SAM" id="Phobius"/>
    </source>
</evidence>
<comment type="subcellular location">
    <subcellularLocation>
        <location evidence="1">Membrane</location>
        <topology evidence="1">Multi-pass membrane protein</topology>
    </subcellularLocation>
</comment>
<evidence type="ECO:0000313" key="9">
    <source>
        <dbReference type="EMBL" id="RKP18940.1"/>
    </source>
</evidence>
<name>A0A4P9YKE2_ROZAC</name>
<dbReference type="InterPro" id="IPR051987">
    <property type="entry name" value="Sigma-2_receptor-like"/>
</dbReference>
<gene>
    <name evidence="9" type="ORF">ROZALSC1DRAFT_22751</name>
</gene>
<feature type="transmembrane region" description="Helical" evidence="6">
    <location>
        <begin position="55"/>
        <end position="75"/>
    </location>
</feature>
<dbReference type="Pfam" id="PF05241">
    <property type="entry name" value="EBP"/>
    <property type="match status" value="1"/>
</dbReference>
<dbReference type="GO" id="GO:0016020">
    <property type="term" value="C:membrane"/>
    <property type="evidence" value="ECO:0007669"/>
    <property type="project" value="UniProtKB-SubCell"/>
</dbReference>
<feature type="chain" id="PRO_5020410181" description="EXPERA domain-containing protein" evidence="7">
    <location>
        <begin position="24"/>
        <end position="188"/>
    </location>
</feature>
<evidence type="ECO:0000256" key="7">
    <source>
        <dbReference type="SAM" id="SignalP"/>
    </source>
</evidence>
<organism evidence="9 10">
    <name type="scientific">Rozella allomycis (strain CSF55)</name>
    <dbReference type="NCBI Taxonomy" id="988480"/>
    <lineage>
        <taxon>Eukaryota</taxon>
        <taxon>Fungi</taxon>
        <taxon>Fungi incertae sedis</taxon>
        <taxon>Cryptomycota</taxon>
        <taxon>Cryptomycota incertae sedis</taxon>
        <taxon>Rozella</taxon>
    </lineage>
</organism>
<feature type="transmembrane region" description="Helical" evidence="6">
    <location>
        <begin position="117"/>
        <end position="139"/>
    </location>
</feature>
<evidence type="ECO:0000259" key="8">
    <source>
        <dbReference type="PROSITE" id="PS51751"/>
    </source>
</evidence>
<sequence length="188" mass="21809">MNKFFLTYFLFQIPWILLVQTQALFPTRWFPSSIRLMHDSYVNNSSDPFLMKSPMWFQFFVLTELLFQIPCLVVLSRLSRDGKDLNVWGVMYGAHKLTTLVPVIGELVTYYPKFLTTSSICVLFLNYGLQWFVSLLVLLDSFEKSGAMLHLKSGKKKLVVINNPEMRKKQVIEGSEEGTESENYSPEE</sequence>
<protein>
    <recommendedName>
        <fullName evidence="8">EXPERA domain-containing protein</fullName>
    </recommendedName>
</protein>
<feature type="domain" description="EXPERA" evidence="8">
    <location>
        <begin position="1"/>
        <end position="138"/>
    </location>
</feature>
<keyword evidence="3 5" id="KW-1133">Transmembrane helix</keyword>
<evidence type="ECO:0000256" key="2">
    <source>
        <dbReference type="ARBA" id="ARBA00022692"/>
    </source>
</evidence>
<dbReference type="PROSITE" id="PS51751">
    <property type="entry name" value="EXPERA"/>
    <property type="match status" value="1"/>
</dbReference>
<dbReference type="GO" id="GO:0005783">
    <property type="term" value="C:endoplasmic reticulum"/>
    <property type="evidence" value="ECO:0007669"/>
    <property type="project" value="TreeGrafter"/>
</dbReference>
<evidence type="ECO:0000256" key="1">
    <source>
        <dbReference type="ARBA" id="ARBA00004141"/>
    </source>
</evidence>
<dbReference type="EMBL" id="ML005331">
    <property type="protein sequence ID" value="RKP18940.1"/>
    <property type="molecule type" value="Genomic_DNA"/>
</dbReference>
<dbReference type="PANTHER" id="PTHR31204">
    <property type="entry name" value="SIGMA INTRACELLULAR RECEPTOR 2"/>
    <property type="match status" value="1"/>
</dbReference>
<accession>A0A4P9YKE2</accession>
<proteinExistence type="predicted"/>
<feature type="signal peptide" evidence="7">
    <location>
        <begin position="1"/>
        <end position="23"/>
    </location>
</feature>
<dbReference type="InterPro" id="IPR033118">
    <property type="entry name" value="EXPERA"/>
</dbReference>
<keyword evidence="2 5" id="KW-0812">Transmembrane</keyword>
<evidence type="ECO:0000256" key="4">
    <source>
        <dbReference type="ARBA" id="ARBA00023136"/>
    </source>
</evidence>
<evidence type="ECO:0000256" key="3">
    <source>
        <dbReference type="ARBA" id="ARBA00022989"/>
    </source>
</evidence>
<keyword evidence="4 5" id="KW-0472">Membrane</keyword>
<feature type="transmembrane region" description="Helical" evidence="6">
    <location>
        <begin position="87"/>
        <end position="111"/>
    </location>
</feature>
<dbReference type="PANTHER" id="PTHR31204:SF1">
    <property type="entry name" value="SIGMA INTRACELLULAR RECEPTOR 2"/>
    <property type="match status" value="1"/>
</dbReference>
<evidence type="ECO:0000256" key="5">
    <source>
        <dbReference type="PROSITE-ProRule" id="PRU01087"/>
    </source>
</evidence>
<evidence type="ECO:0000313" key="10">
    <source>
        <dbReference type="Proteomes" id="UP000281549"/>
    </source>
</evidence>
<dbReference type="Proteomes" id="UP000281549">
    <property type="component" value="Unassembled WGS sequence"/>
</dbReference>
<keyword evidence="7" id="KW-0732">Signal</keyword>
<reference evidence="10" key="1">
    <citation type="journal article" date="2018" name="Nat. Microbiol.">
        <title>Leveraging single-cell genomics to expand the fungal tree of life.</title>
        <authorList>
            <person name="Ahrendt S.R."/>
            <person name="Quandt C.A."/>
            <person name="Ciobanu D."/>
            <person name="Clum A."/>
            <person name="Salamov A."/>
            <person name="Andreopoulos B."/>
            <person name="Cheng J.F."/>
            <person name="Woyke T."/>
            <person name="Pelin A."/>
            <person name="Henrissat B."/>
            <person name="Reynolds N.K."/>
            <person name="Benny G.L."/>
            <person name="Smith M.E."/>
            <person name="James T.Y."/>
            <person name="Grigoriev I.V."/>
        </authorList>
    </citation>
    <scope>NUCLEOTIDE SEQUENCE [LARGE SCALE GENOMIC DNA]</scope>
    <source>
        <strain evidence="10">CSF55</strain>
    </source>
</reference>